<evidence type="ECO:0000256" key="9">
    <source>
        <dbReference type="ARBA" id="ARBA00047944"/>
    </source>
</evidence>
<dbReference type="PANTHER" id="PTHR30027:SF3">
    <property type="entry name" value="16S RRNA (URACIL(1498)-N(3))-METHYLTRANSFERASE"/>
    <property type="match status" value="1"/>
</dbReference>
<evidence type="ECO:0000256" key="10">
    <source>
        <dbReference type="PIRNR" id="PIRNR015601"/>
    </source>
</evidence>
<dbReference type="GO" id="GO:0070042">
    <property type="term" value="F:rRNA (uridine-N3-)-methyltransferase activity"/>
    <property type="evidence" value="ECO:0007669"/>
    <property type="project" value="TreeGrafter"/>
</dbReference>
<sequence length="251" mass="26848">MNICLFTADEIDNPLPLRDERARHIVKILHKKTGDTFSAGVIGGMAGKALITNISSGEEGGAIRFSFTPETDGKELSPLTLIVGFPRPIQLKRLLRDVAGLGASHIFLTGTELGEKSYMQSSLVERGAAYKMLLDGSAQAGSTHVPCLSLHETLAECIAAADKERAIKIALDNVNAPLSLTAFLSEKKSEKLFPCPVIAAIGSERGWTDAERARFENCGYTRCSMGERILRTETAATAAASIILAEMGILG</sequence>
<dbReference type="eggNOG" id="COG1385">
    <property type="taxonomic scope" value="Bacteria"/>
</dbReference>
<dbReference type="Gene3D" id="3.40.1280.10">
    <property type="match status" value="1"/>
</dbReference>
<protein>
    <recommendedName>
        <fullName evidence="10">Ribosomal RNA small subunit methyltransferase E</fullName>
        <ecNumber evidence="10">2.1.1.193</ecNumber>
    </recommendedName>
</protein>
<dbReference type="InterPro" id="IPR029026">
    <property type="entry name" value="tRNA_m1G_MTases_N"/>
</dbReference>
<organism evidence="12 14">
    <name type="scientific">Treponema socranskii subsp. socranskii VPI DR56BR1116 = ATCC 35536</name>
    <dbReference type="NCBI Taxonomy" id="1125725"/>
    <lineage>
        <taxon>Bacteria</taxon>
        <taxon>Pseudomonadati</taxon>
        <taxon>Spirochaetota</taxon>
        <taxon>Spirochaetia</taxon>
        <taxon>Spirochaetales</taxon>
        <taxon>Treponemataceae</taxon>
        <taxon>Treponema</taxon>
    </lineage>
</organism>
<accession>U1FNT7</accession>
<keyword evidence="7 10" id="KW-0949">S-adenosyl-L-methionine</keyword>
<dbReference type="InterPro" id="IPR006700">
    <property type="entry name" value="RsmE"/>
</dbReference>
<comment type="function">
    <text evidence="8 10">Specifically methylates the N3 position of the uracil ring of uridine 1498 (m3U1498) in 16S rRNA. Acts on the fully assembled 30S ribosomal subunit.</text>
</comment>
<evidence type="ECO:0000313" key="14">
    <source>
        <dbReference type="Proteomes" id="UP000016412"/>
    </source>
</evidence>
<dbReference type="PATRIC" id="fig|1125725.3.peg.357"/>
<evidence type="ECO:0000313" key="15">
    <source>
        <dbReference type="Proteomes" id="UP000016646"/>
    </source>
</evidence>
<keyword evidence="4 10" id="KW-0698">rRNA processing</keyword>
<dbReference type="AlphaFoldDB" id="U1FNT7"/>
<dbReference type="EMBL" id="AVQI01000050">
    <property type="protein sequence ID" value="ERK02655.1"/>
    <property type="molecule type" value="Genomic_DNA"/>
</dbReference>
<keyword evidence="5 10" id="KW-0489">Methyltransferase</keyword>
<dbReference type="Proteomes" id="UP000016412">
    <property type="component" value="Unassembled WGS sequence"/>
</dbReference>
<keyword evidence="3 10" id="KW-0963">Cytoplasm</keyword>
<evidence type="ECO:0000256" key="3">
    <source>
        <dbReference type="ARBA" id="ARBA00022490"/>
    </source>
</evidence>
<dbReference type="GO" id="GO:0005737">
    <property type="term" value="C:cytoplasm"/>
    <property type="evidence" value="ECO:0007669"/>
    <property type="project" value="UniProtKB-SubCell"/>
</dbReference>
<evidence type="ECO:0000256" key="7">
    <source>
        <dbReference type="ARBA" id="ARBA00022691"/>
    </source>
</evidence>
<gene>
    <name evidence="13" type="ORF">HMPREF0860_0045</name>
    <name evidence="12" type="ORF">HMPREF1325_2292</name>
</gene>
<keyword evidence="15" id="KW-1185">Reference proteome</keyword>
<dbReference type="EMBL" id="AUZJ01000009">
    <property type="protein sequence ID" value="ERF61543.1"/>
    <property type="molecule type" value="Genomic_DNA"/>
</dbReference>
<dbReference type="Pfam" id="PF04452">
    <property type="entry name" value="Methyltrans_RNA"/>
    <property type="match status" value="1"/>
</dbReference>
<evidence type="ECO:0000256" key="8">
    <source>
        <dbReference type="ARBA" id="ARBA00025699"/>
    </source>
</evidence>
<dbReference type="CDD" id="cd18084">
    <property type="entry name" value="RsmE-like"/>
    <property type="match status" value="1"/>
</dbReference>
<dbReference type="GO" id="GO:0070475">
    <property type="term" value="P:rRNA base methylation"/>
    <property type="evidence" value="ECO:0007669"/>
    <property type="project" value="TreeGrafter"/>
</dbReference>
<dbReference type="SUPFAM" id="SSF75217">
    <property type="entry name" value="alpha/beta knot"/>
    <property type="match status" value="1"/>
</dbReference>
<dbReference type="PIRSF" id="PIRSF015601">
    <property type="entry name" value="MTase_slr0722"/>
    <property type="match status" value="1"/>
</dbReference>
<evidence type="ECO:0000256" key="4">
    <source>
        <dbReference type="ARBA" id="ARBA00022552"/>
    </source>
</evidence>
<dbReference type="OrthoDB" id="362914at2"/>
<dbReference type="RefSeq" id="WP_021329420.1">
    <property type="nucleotide sequence ID" value="NZ_AUZJ01000009.1"/>
</dbReference>
<comment type="similarity">
    <text evidence="2 10">Belongs to the RNA methyltransferase RsmE family.</text>
</comment>
<comment type="catalytic activity">
    <reaction evidence="9 10">
        <text>uridine(1498) in 16S rRNA + S-adenosyl-L-methionine = N(3)-methyluridine(1498) in 16S rRNA + S-adenosyl-L-homocysteine + H(+)</text>
        <dbReference type="Rhea" id="RHEA:42920"/>
        <dbReference type="Rhea" id="RHEA-COMP:10283"/>
        <dbReference type="Rhea" id="RHEA-COMP:10284"/>
        <dbReference type="ChEBI" id="CHEBI:15378"/>
        <dbReference type="ChEBI" id="CHEBI:57856"/>
        <dbReference type="ChEBI" id="CHEBI:59789"/>
        <dbReference type="ChEBI" id="CHEBI:65315"/>
        <dbReference type="ChEBI" id="CHEBI:74502"/>
        <dbReference type="EC" id="2.1.1.193"/>
    </reaction>
</comment>
<dbReference type="NCBIfam" id="TIGR00046">
    <property type="entry name" value="RsmE family RNA methyltransferase"/>
    <property type="match status" value="1"/>
</dbReference>
<dbReference type="PANTHER" id="PTHR30027">
    <property type="entry name" value="RIBOSOMAL RNA SMALL SUBUNIT METHYLTRANSFERASE E"/>
    <property type="match status" value="1"/>
</dbReference>
<dbReference type="STRING" id="1125725.HMPREF1325_2292"/>
<keyword evidence="6 10" id="KW-0808">Transferase</keyword>
<evidence type="ECO:0000313" key="12">
    <source>
        <dbReference type="EMBL" id="ERF61543.1"/>
    </source>
</evidence>
<comment type="subcellular location">
    <subcellularLocation>
        <location evidence="1 10">Cytoplasm</location>
    </subcellularLocation>
</comment>
<feature type="domain" description="Ribosomal RNA small subunit methyltransferase E methyltransferase" evidence="11">
    <location>
        <begin position="78"/>
        <end position="243"/>
    </location>
</feature>
<evidence type="ECO:0000256" key="2">
    <source>
        <dbReference type="ARBA" id="ARBA00005528"/>
    </source>
</evidence>
<name>U1FNT7_TRESO</name>
<dbReference type="InterPro" id="IPR029028">
    <property type="entry name" value="Alpha/beta_knot_MTases"/>
</dbReference>
<dbReference type="InterPro" id="IPR046886">
    <property type="entry name" value="RsmE_MTase_dom"/>
</dbReference>
<dbReference type="Proteomes" id="UP000016646">
    <property type="component" value="Unassembled WGS sequence"/>
</dbReference>
<evidence type="ECO:0000313" key="13">
    <source>
        <dbReference type="EMBL" id="ERK02655.1"/>
    </source>
</evidence>
<comment type="caution">
    <text evidence="12">The sequence shown here is derived from an EMBL/GenBank/DDBJ whole genome shotgun (WGS) entry which is preliminary data.</text>
</comment>
<evidence type="ECO:0000259" key="11">
    <source>
        <dbReference type="Pfam" id="PF04452"/>
    </source>
</evidence>
<evidence type="ECO:0000256" key="5">
    <source>
        <dbReference type="ARBA" id="ARBA00022603"/>
    </source>
</evidence>
<evidence type="ECO:0000256" key="6">
    <source>
        <dbReference type="ARBA" id="ARBA00022679"/>
    </source>
</evidence>
<evidence type="ECO:0000256" key="1">
    <source>
        <dbReference type="ARBA" id="ARBA00004496"/>
    </source>
</evidence>
<proteinExistence type="inferred from homology"/>
<dbReference type="EC" id="2.1.1.193" evidence="10"/>
<reference evidence="14 15" key="1">
    <citation type="submission" date="2013-08" db="EMBL/GenBank/DDBJ databases">
        <authorList>
            <person name="Durkin A.S."/>
            <person name="Haft D.R."/>
            <person name="McCorrison J."/>
            <person name="Torralba M."/>
            <person name="Gillis M."/>
            <person name="Haft D.H."/>
            <person name="Methe B."/>
            <person name="Sutton G."/>
            <person name="Nelson K.E."/>
        </authorList>
    </citation>
    <scope>NUCLEOTIDE SEQUENCE [LARGE SCALE GENOMIC DNA]</scope>
    <source>
        <strain evidence="13 15">ATCC 35536</strain>
        <strain evidence="12 14">VPI DR56BR1116</strain>
    </source>
</reference>